<dbReference type="Gene3D" id="3.40.50.1820">
    <property type="entry name" value="alpha/beta hydrolase"/>
    <property type="match status" value="1"/>
</dbReference>
<evidence type="ECO:0000256" key="5">
    <source>
        <dbReference type="SAM" id="SignalP"/>
    </source>
</evidence>
<dbReference type="PRINTS" id="PR00821">
    <property type="entry name" value="TAGLIPASE"/>
</dbReference>
<dbReference type="Pfam" id="PF00151">
    <property type="entry name" value="Lipase"/>
    <property type="match status" value="1"/>
</dbReference>
<protein>
    <submittedName>
        <fullName evidence="8">Pancreatic triacylglycerol lipase-like</fullName>
    </submittedName>
</protein>
<dbReference type="InterPro" id="IPR000734">
    <property type="entry name" value="TAG_lipase"/>
</dbReference>
<evidence type="ECO:0000259" key="6">
    <source>
        <dbReference type="Pfam" id="PF00151"/>
    </source>
</evidence>
<evidence type="ECO:0000313" key="8">
    <source>
        <dbReference type="RefSeq" id="XP_026750752.2"/>
    </source>
</evidence>
<keyword evidence="5" id="KW-0732">Signal</keyword>
<dbReference type="InterPro" id="IPR013818">
    <property type="entry name" value="Lipase"/>
</dbReference>
<dbReference type="RefSeq" id="XP_026750752.2">
    <property type="nucleotide sequence ID" value="XM_026894951.3"/>
</dbReference>
<dbReference type="InterPro" id="IPR029058">
    <property type="entry name" value="AB_hydrolase_fold"/>
</dbReference>
<dbReference type="PANTHER" id="PTHR11610:SF173">
    <property type="entry name" value="LIPASE DOMAIN-CONTAINING PROTEIN-RELATED"/>
    <property type="match status" value="1"/>
</dbReference>
<dbReference type="GO" id="GO:0016298">
    <property type="term" value="F:lipase activity"/>
    <property type="evidence" value="ECO:0007669"/>
    <property type="project" value="InterPro"/>
</dbReference>
<accession>A0A6J1WI69</accession>
<sequence>MKHNILIACLALLHTVYSQNSTNIFGKGVKLLESGAKLGSDKLKETGSKLVDGGTAVVDAGSQALQMVNKGVQGEIADVKQPIVKAAASIVFSQCENVKELFGLKYEQLEGENEPDVNSLTLKYLSKDVNVSYDINSAAKLIPLETHYTGKDHLIIYLHGFTDDPGQASFKAVREALYKRGLDNVLALDGGHLINWLYLRSTTYVRFLGEKLGEVLAAMVHSGVKPETIHVIGHSLGSQIASFTGKTFTNLTGLHIGRITALDPAGPCFAQVEPDLRIQSSDAEYVDVIHTNAGIAGMEEPVGDADYYPNGGSEQTDCVRATCSHSRAWQLFAESTVNLQAFPSIRCESWTAFQNGTCDHEISYMGYPSKPGTKGLFYLQTRGESPYSLGMKGVKYENEGGIVKSLLSG</sequence>
<dbReference type="PANTHER" id="PTHR11610">
    <property type="entry name" value="LIPASE"/>
    <property type="match status" value="1"/>
</dbReference>
<dbReference type="KEGG" id="gmw:113511320"/>
<keyword evidence="7" id="KW-1185">Reference proteome</keyword>
<name>A0A6J1WI69_GALME</name>
<evidence type="ECO:0000256" key="4">
    <source>
        <dbReference type="RuleBase" id="RU004262"/>
    </source>
</evidence>
<gene>
    <name evidence="8" type="primary">LOC113511320</name>
</gene>
<evidence type="ECO:0000256" key="1">
    <source>
        <dbReference type="ARBA" id="ARBA00004613"/>
    </source>
</evidence>
<proteinExistence type="inferred from homology"/>
<dbReference type="InParanoid" id="A0A6J1WI69"/>
<evidence type="ECO:0000256" key="3">
    <source>
        <dbReference type="ARBA" id="ARBA00022525"/>
    </source>
</evidence>
<evidence type="ECO:0000313" key="7">
    <source>
        <dbReference type="Proteomes" id="UP001652740"/>
    </source>
</evidence>
<comment type="similarity">
    <text evidence="2 4">Belongs to the AB hydrolase superfamily. Lipase family.</text>
</comment>
<dbReference type="SUPFAM" id="SSF53474">
    <property type="entry name" value="alpha/beta-Hydrolases"/>
    <property type="match status" value="1"/>
</dbReference>
<dbReference type="GeneID" id="113511320"/>
<feature type="domain" description="Lipase" evidence="6">
    <location>
        <begin position="145"/>
        <end position="387"/>
    </location>
</feature>
<feature type="chain" id="PRO_5046332462" evidence="5">
    <location>
        <begin position="19"/>
        <end position="409"/>
    </location>
</feature>
<feature type="signal peptide" evidence="5">
    <location>
        <begin position="1"/>
        <end position="18"/>
    </location>
</feature>
<evidence type="ECO:0000256" key="2">
    <source>
        <dbReference type="ARBA" id="ARBA00010701"/>
    </source>
</evidence>
<dbReference type="AlphaFoldDB" id="A0A6J1WI69"/>
<dbReference type="Proteomes" id="UP001652740">
    <property type="component" value="Unplaced"/>
</dbReference>
<keyword evidence="3" id="KW-0964">Secreted</keyword>
<dbReference type="GO" id="GO:0005615">
    <property type="term" value="C:extracellular space"/>
    <property type="evidence" value="ECO:0007669"/>
    <property type="project" value="TreeGrafter"/>
</dbReference>
<reference evidence="8" key="1">
    <citation type="submission" date="2025-08" db="UniProtKB">
        <authorList>
            <consortium name="RefSeq"/>
        </authorList>
    </citation>
    <scope>IDENTIFICATION</scope>
    <source>
        <tissue evidence="8">Whole larvae</tissue>
    </source>
</reference>
<dbReference type="GO" id="GO:0016042">
    <property type="term" value="P:lipid catabolic process"/>
    <property type="evidence" value="ECO:0007669"/>
    <property type="project" value="TreeGrafter"/>
</dbReference>
<dbReference type="GO" id="GO:0017171">
    <property type="term" value="F:serine hydrolase activity"/>
    <property type="evidence" value="ECO:0007669"/>
    <property type="project" value="TreeGrafter"/>
</dbReference>
<organism evidence="7 8">
    <name type="scientific">Galleria mellonella</name>
    <name type="common">Greater wax moth</name>
    <dbReference type="NCBI Taxonomy" id="7137"/>
    <lineage>
        <taxon>Eukaryota</taxon>
        <taxon>Metazoa</taxon>
        <taxon>Ecdysozoa</taxon>
        <taxon>Arthropoda</taxon>
        <taxon>Hexapoda</taxon>
        <taxon>Insecta</taxon>
        <taxon>Pterygota</taxon>
        <taxon>Neoptera</taxon>
        <taxon>Endopterygota</taxon>
        <taxon>Lepidoptera</taxon>
        <taxon>Glossata</taxon>
        <taxon>Ditrysia</taxon>
        <taxon>Pyraloidea</taxon>
        <taxon>Pyralidae</taxon>
        <taxon>Galleriinae</taxon>
        <taxon>Galleria</taxon>
    </lineage>
</organism>
<comment type="subcellular location">
    <subcellularLocation>
        <location evidence="1">Secreted</location>
    </subcellularLocation>
</comment>